<keyword evidence="5" id="KW-1185">Reference proteome</keyword>
<evidence type="ECO:0000313" key="6">
    <source>
        <dbReference type="RefSeq" id="XP_010965541.1"/>
    </source>
</evidence>
<keyword evidence="4" id="KW-0963">Cytoplasm</keyword>
<reference evidence="6" key="1">
    <citation type="submission" date="2025-08" db="UniProtKB">
        <authorList>
            <consortium name="RefSeq"/>
        </authorList>
    </citation>
    <scope>IDENTIFICATION</scope>
    <source>
        <tissue evidence="6">Blood</tissue>
    </source>
</reference>
<proteinExistence type="inferred from homology"/>
<evidence type="ECO:0000256" key="4">
    <source>
        <dbReference type="ARBA" id="ARBA00022490"/>
    </source>
</evidence>
<sequence length="141" mass="15419">MASASAHAAALGAKQAKAVLAEVSQVFSDQAQDNACTDLGKMLQLVSARIQQKVIKVYGFSCDREGVLKLTRLVKSYKAKDSKTASLSDKLKALFILPLPLLPHGQLFWVAAWPPPELASRDTAWEGRTLVFWRIINVPVT</sequence>
<name>A0A9W3F683_CAMBA</name>
<gene>
    <name evidence="6" type="primary">LOC105078655</name>
</gene>
<dbReference type="PANTHER" id="PTHR13463:SF3">
    <property type="entry name" value="PROTEIN C10"/>
    <property type="match status" value="1"/>
</dbReference>
<dbReference type="GO" id="GO:0009791">
    <property type="term" value="P:post-embryonic development"/>
    <property type="evidence" value="ECO:0007669"/>
    <property type="project" value="TreeGrafter"/>
</dbReference>
<evidence type="ECO:0000256" key="2">
    <source>
        <dbReference type="ARBA" id="ARBA00007083"/>
    </source>
</evidence>
<dbReference type="Proteomes" id="UP001732780">
    <property type="component" value="Chromosome 33"/>
</dbReference>
<evidence type="ECO:0000256" key="1">
    <source>
        <dbReference type="ARBA" id="ARBA00004496"/>
    </source>
</evidence>
<dbReference type="GeneID" id="105078655"/>
<dbReference type="RefSeq" id="XP_010965541.1">
    <property type="nucleotide sequence ID" value="XM_010967239.1"/>
</dbReference>
<dbReference type="PANTHER" id="PTHR13463">
    <property type="entry name" value="PROTEIN C10"/>
    <property type="match status" value="1"/>
</dbReference>
<accession>A0A9W3F683</accession>
<dbReference type="GO" id="GO:0005737">
    <property type="term" value="C:cytoplasm"/>
    <property type="evidence" value="ECO:0007669"/>
    <property type="project" value="UniProtKB-SubCell"/>
</dbReference>
<organism evidence="5 6">
    <name type="scientific">Camelus bactrianus</name>
    <name type="common">Bactrian camel</name>
    <dbReference type="NCBI Taxonomy" id="9837"/>
    <lineage>
        <taxon>Eukaryota</taxon>
        <taxon>Metazoa</taxon>
        <taxon>Chordata</taxon>
        <taxon>Craniata</taxon>
        <taxon>Vertebrata</taxon>
        <taxon>Euteleostomi</taxon>
        <taxon>Mammalia</taxon>
        <taxon>Eutheria</taxon>
        <taxon>Laurasiatheria</taxon>
        <taxon>Artiodactyla</taxon>
        <taxon>Tylopoda</taxon>
        <taxon>Camelidae</taxon>
        <taxon>Camelus</taxon>
    </lineage>
</organism>
<dbReference type="KEGG" id="cbai:105078655"/>
<dbReference type="Pfam" id="PF14974">
    <property type="entry name" value="P_C10"/>
    <property type="match status" value="1"/>
</dbReference>
<protein>
    <recommendedName>
        <fullName evidence="3">Protein C10</fullName>
    </recommendedName>
</protein>
<dbReference type="InterPro" id="IPR026317">
    <property type="entry name" value="P_C10"/>
</dbReference>
<comment type="similarity">
    <text evidence="2">Belongs to the UPF0456 family.</text>
</comment>
<evidence type="ECO:0000313" key="5">
    <source>
        <dbReference type="Proteomes" id="UP001732780"/>
    </source>
</evidence>
<comment type="subcellular location">
    <subcellularLocation>
        <location evidence="1">Cytoplasm</location>
    </subcellularLocation>
</comment>
<evidence type="ECO:0000256" key="3">
    <source>
        <dbReference type="ARBA" id="ARBA00020502"/>
    </source>
</evidence>
<dbReference type="AlphaFoldDB" id="A0A9W3F683"/>